<dbReference type="AlphaFoldDB" id="A0A381P579"/>
<accession>A0A381P579</accession>
<evidence type="ECO:0000313" key="1">
    <source>
        <dbReference type="EMBL" id="SUZ62040.1"/>
    </source>
</evidence>
<gene>
    <name evidence="1" type="ORF">METZ01_LOCUS14894</name>
</gene>
<sequence>MAPIIRDDPPIAPNARRTSRLVIREGLGLTPKGTLVLMLTSHRSRGRCGMVMVGRRGRSG</sequence>
<proteinExistence type="predicted"/>
<reference evidence="1" key="1">
    <citation type="submission" date="2018-05" db="EMBL/GenBank/DDBJ databases">
        <authorList>
            <person name="Lanie J.A."/>
            <person name="Ng W.-L."/>
            <person name="Kazmierczak K.M."/>
            <person name="Andrzejewski T.M."/>
            <person name="Davidsen T.M."/>
            <person name="Wayne K.J."/>
            <person name="Tettelin H."/>
            <person name="Glass J.I."/>
            <person name="Rusch D."/>
            <person name="Podicherti R."/>
            <person name="Tsui H.-C.T."/>
            <person name="Winkler M.E."/>
        </authorList>
    </citation>
    <scope>NUCLEOTIDE SEQUENCE</scope>
</reference>
<dbReference type="EMBL" id="UINC01000843">
    <property type="protein sequence ID" value="SUZ62040.1"/>
    <property type="molecule type" value="Genomic_DNA"/>
</dbReference>
<name>A0A381P579_9ZZZZ</name>
<protein>
    <submittedName>
        <fullName evidence="1">Uncharacterized protein</fullName>
    </submittedName>
</protein>
<organism evidence="1">
    <name type="scientific">marine metagenome</name>
    <dbReference type="NCBI Taxonomy" id="408172"/>
    <lineage>
        <taxon>unclassified sequences</taxon>
        <taxon>metagenomes</taxon>
        <taxon>ecological metagenomes</taxon>
    </lineage>
</organism>